<sequence length="403" mass="45491">MGNVPRGILILFTIALAIVQTYQLSNEFAIQLYKQVSSNNASENVAISPFSISTCLSVVAMAADRETANEIFRALRYGKADQKDLVVERYDRLMRNIKTDTTLTIANSLYIPQMYTMFIPYRYKTKASFRLMALTNFNTRVQQVNLIDNVAAADTINDWVESKTNDKIQDLATPDMLDGVDGIVLVSAVHFHGRWSHPFRQDNTRIMPFWVSNADSKEVPMMKISEQFAYKNFDDEGFTALLLPYKRCEMVMLVLLPNDLNGLATLEEKLPSLSLAEIIWEMEIEKVEVFLPRFRIEFSLDLEESLSALGIGRMFSDSVEFPDLLESVNNDSTISKFVQKAVLEVNEGGIETTSFSGTGFVSDLGEILEPSPYEFKADHPFIYALLSTTRKTVILIGKMSNPV</sequence>
<reference evidence="7" key="2">
    <citation type="submission" date="2010-05" db="EMBL/GenBank/DDBJ databases">
        <authorList>
            <person name="Almeida L.G."/>
            <person name="Nicolas M.F."/>
            <person name="Souza R.C."/>
            <person name="Vasconcelos A.T.R."/>
        </authorList>
    </citation>
    <scope>NUCLEOTIDE SEQUENCE</scope>
</reference>
<dbReference type="SUPFAM" id="SSF56574">
    <property type="entry name" value="Serpins"/>
    <property type="match status" value="1"/>
</dbReference>
<dbReference type="PANTHER" id="PTHR11461">
    <property type="entry name" value="SERINE PROTEASE INHIBITOR, SERPIN"/>
    <property type="match status" value="1"/>
</dbReference>
<evidence type="ECO:0000313" key="8">
    <source>
        <dbReference type="EnsemblMetazoa" id="ADAC003360-PA"/>
    </source>
</evidence>
<dbReference type="InterPro" id="IPR042185">
    <property type="entry name" value="Serpin_sf_2"/>
</dbReference>
<accession>W5JPR6</accession>
<feature type="chain" id="PRO_5010155768" evidence="5">
    <location>
        <begin position="22"/>
        <end position="403"/>
    </location>
</feature>
<dbReference type="Gene3D" id="2.30.39.10">
    <property type="entry name" value="Alpha-1-antitrypsin, domain 1"/>
    <property type="match status" value="1"/>
</dbReference>
<evidence type="ECO:0000313" key="9">
    <source>
        <dbReference type="Proteomes" id="UP000000673"/>
    </source>
</evidence>
<evidence type="ECO:0000256" key="3">
    <source>
        <dbReference type="ARBA" id="ARBA00022900"/>
    </source>
</evidence>
<name>W5JPR6_ANODA</name>
<dbReference type="EMBL" id="ADMH02000839">
    <property type="protein sequence ID" value="ETN64875.1"/>
    <property type="molecule type" value="Genomic_DNA"/>
</dbReference>
<evidence type="ECO:0000256" key="1">
    <source>
        <dbReference type="ARBA" id="ARBA00009500"/>
    </source>
</evidence>
<dbReference type="Proteomes" id="UP000000673">
    <property type="component" value="Unassembled WGS sequence"/>
</dbReference>
<keyword evidence="2" id="KW-0646">Protease inhibitor</keyword>
<dbReference type="InterPro" id="IPR023795">
    <property type="entry name" value="Serpin_CS"/>
</dbReference>
<dbReference type="EnsemblMetazoa" id="ADAC003360-RA">
    <property type="protein sequence ID" value="ADAC003360-PA"/>
    <property type="gene ID" value="ADAC003360"/>
</dbReference>
<dbReference type="InterPro" id="IPR042178">
    <property type="entry name" value="Serpin_sf_1"/>
</dbReference>
<keyword evidence="9" id="KW-1185">Reference proteome</keyword>
<dbReference type="InterPro" id="IPR023796">
    <property type="entry name" value="Serpin_dom"/>
</dbReference>
<organism evidence="7">
    <name type="scientific">Anopheles darlingi</name>
    <name type="common">Mosquito</name>
    <dbReference type="NCBI Taxonomy" id="43151"/>
    <lineage>
        <taxon>Eukaryota</taxon>
        <taxon>Metazoa</taxon>
        <taxon>Ecdysozoa</taxon>
        <taxon>Arthropoda</taxon>
        <taxon>Hexapoda</taxon>
        <taxon>Insecta</taxon>
        <taxon>Pterygota</taxon>
        <taxon>Neoptera</taxon>
        <taxon>Endopterygota</taxon>
        <taxon>Diptera</taxon>
        <taxon>Nematocera</taxon>
        <taxon>Culicoidea</taxon>
        <taxon>Culicidae</taxon>
        <taxon>Anophelinae</taxon>
        <taxon>Anopheles</taxon>
    </lineage>
</organism>
<dbReference type="MEROPS" id="I04.068"/>
<reference evidence="7 9" key="1">
    <citation type="journal article" date="2010" name="BMC Genomics">
        <title>Combination of measures distinguishes pre-miRNAs from other stem-loops in the genome of the newly sequenced Anopheles darlingi.</title>
        <authorList>
            <person name="Mendes N.D."/>
            <person name="Freitas A.T."/>
            <person name="Vasconcelos A.T."/>
            <person name="Sagot M.F."/>
        </authorList>
    </citation>
    <scope>NUCLEOTIDE SEQUENCE</scope>
</reference>
<dbReference type="GO" id="GO:0004867">
    <property type="term" value="F:serine-type endopeptidase inhibitor activity"/>
    <property type="evidence" value="ECO:0007669"/>
    <property type="project" value="UniProtKB-KW"/>
</dbReference>
<dbReference type="AlphaFoldDB" id="W5JPR6"/>
<evidence type="ECO:0000259" key="6">
    <source>
        <dbReference type="SMART" id="SM00093"/>
    </source>
</evidence>
<feature type="signal peptide" evidence="5">
    <location>
        <begin position="1"/>
        <end position="21"/>
    </location>
</feature>
<dbReference type="InterPro" id="IPR000215">
    <property type="entry name" value="Serpin_fam"/>
</dbReference>
<dbReference type="PANTHER" id="PTHR11461:SF211">
    <property type="entry name" value="GH10112P-RELATED"/>
    <property type="match status" value="1"/>
</dbReference>
<dbReference type="Pfam" id="PF00079">
    <property type="entry name" value="Serpin"/>
    <property type="match status" value="1"/>
</dbReference>
<dbReference type="STRING" id="43151.W5JPR6"/>
<keyword evidence="5" id="KW-0732">Signal</keyword>
<evidence type="ECO:0000256" key="4">
    <source>
        <dbReference type="RuleBase" id="RU000411"/>
    </source>
</evidence>
<reference evidence="8" key="4">
    <citation type="submission" date="2015-06" db="UniProtKB">
        <authorList>
            <consortium name="EnsemblMetazoa"/>
        </authorList>
    </citation>
    <scope>IDENTIFICATION</scope>
</reference>
<gene>
    <name evidence="7" type="ORF">AND_003360</name>
</gene>
<keyword evidence="3" id="KW-0722">Serine protease inhibitor</keyword>
<comment type="similarity">
    <text evidence="1 4">Belongs to the serpin family.</text>
</comment>
<dbReference type="InterPro" id="IPR036186">
    <property type="entry name" value="Serpin_sf"/>
</dbReference>
<proteinExistence type="inferred from homology"/>
<reference evidence="7" key="3">
    <citation type="journal article" date="2013" name="Nucleic Acids Res.">
        <title>The genome of Anopheles darlingi, the main neotropical malaria vector.</title>
        <authorList>
            <person name="Marinotti O."/>
            <person name="Cerqueira G.C."/>
            <person name="de Almeida L.G."/>
            <person name="Ferro M.I."/>
            <person name="Loreto E.L."/>
            <person name="Zaha A."/>
            <person name="Teixeira S.M."/>
            <person name="Wespiser A.R."/>
            <person name="Almeida E Silva A."/>
            <person name="Schlindwein A.D."/>
            <person name="Pacheco A.C."/>
            <person name="Silva A.L."/>
            <person name="Graveley B.R."/>
            <person name="Walenz B.P."/>
            <person name="Lima Bde A."/>
            <person name="Ribeiro C.A."/>
            <person name="Nunes-Silva C.G."/>
            <person name="de Carvalho C.R."/>
            <person name="Soares C.M."/>
            <person name="de Menezes C.B."/>
            <person name="Matiolli C."/>
            <person name="Caffrey D."/>
            <person name="Araujo D.A."/>
            <person name="de Oliveira D.M."/>
            <person name="Golenbock D."/>
            <person name="Grisard E.C."/>
            <person name="Fantinatti-Garboggini F."/>
            <person name="de Carvalho F.M."/>
            <person name="Barcellos F.G."/>
            <person name="Prosdocimi F."/>
            <person name="May G."/>
            <person name="Azevedo Junior G.M."/>
            <person name="Guimaraes G.M."/>
            <person name="Goldman G.H."/>
            <person name="Padilha I.Q."/>
            <person name="Batista Jda S."/>
            <person name="Ferro J.A."/>
            <person name="Ribeiro J.M."/>
            <person name="Fietto J.L."/>
            <person name="Dabbas K.M."/>
            <person name="Cerdeira L."/>
            <person name="Agnez-Lima L.F."/>
            <person name="Brocchi M."/>
            <person name="de Carvalho M.O."/>
            <person name="Teixeira Mde M."/>
            <person name="Diniz Maia Mde M."/>
            <person name="Goldman M.H."/>
            <person name="Cruz Schneider M.P."/>
            <person name="Felipe M.S."/>
            <person name="Hungria M."/>
            <person name="Nicolas M.F."/>
            <person name="Pereira M."/>
            <person name="Montes M.A."/>
            <person name="Cantao M.E."/>
            <person name="Vincentz M."/>
            <person name="Rafael M.S."/>
            <person name="Silverman N."/>
            <person name="Stoco P.H."/>
            <person name="Souza R.C."/>
            <person name="Vicentini R."/>
            <person name="Gazzinelli R.T."/>
            <person name="Neves Rde O."/>
            <person name="Silva R."/>
            <person name="Astolfi-Filho S."/>
            <person name="Maciel T.E."/>
            <person name="Urmenyi T.P."/>
            <person name="Tadei W.P."/>
            <person name="Camargo E.P."/>
            <person name="de Vasconcelos A.T."/>
        </authorList>
    </citation>
    <scope>NUCLEOTIDE SEQUENCE</scope>
</reference>
<dbReference type="PROSITE" id="PS00284">
    <property type="entry name" value="SERPIN"/>
    <property type="match status" value="1"/>
</dbReference>
<dbReference type="Gene3D" id="3.30.497.10">
    <property type="entry name" value="Antithrombin, subunit I, domain 2"/>
    <property type="match status" value="1"/>
</dbReference>
<dbReference type="VEuPathDB" id="VectorBase:ADAR2_005429"/>
<dbReference type="CDD" id="cd19601">
    <property type="entry name" value="serpin42Da-like"/>
    <property type="match status" value="1"/>
</dbReference>
<evidence type="ECO:0000313" key="7">
    <source>
        <dbReference type="EMBL" id="ETN64875.1"/>
    </source>
</evidence>
<protein>
    <submittedName>
        <fullName evidence="7">Serine protease inhibitor 4, serpin-4</fullName>
    </submittedName>
</protein>
<dbReference type="SMART" id="SM00093">
    <property type="entry name" value="SERPIN"/>
    <property type="match status" value="1"/>
</dbReference>
<dbReference type="HOGENOM" id="CLU_023330_0_1_1"/>
<dbReference type="OMA" id="QTENIAM"/>
<evidence type="ECO:0000256" key="5">
    <source>
        <dbReference type="SAM" id="SignalP"/>
    </source>
</evidence>
<dbReference type="FunCoup" id="W5JPR6">
    <property type="interactions" value="31"/>
</dbReference>
<feature type="domain" description="Serpin" evidence="6">
    <location>
        <begin position="30"/>
        <end position="402"/>
    </location>
</feature>
<dbReference type="GO" id="GO:0005615">
    <property type="term" value="C:extracellular space"/>
    <property type="evidence" value="ECO:0007669"/>
    <property type="project" value="InterPro"/>
</dbReference>
<dbReference type="eggNOG" id="KOG2392">
    <property type="taxonomic scope" value="Eukaryota"/>
</dbReference>
<dbReference type="VEuPathDB" id="VectorBase:ADAC003360"/>
<evidence type="ECO:0000256" key="2">
    <source>
        <dbReference type="ARBA" id="ARBA00022690"/>
    </source>
</evidence>